<sequence>MICFPIKLEHLNVIIYRGTHLDASISINFILLEKIFINFIDIEILSLNMIMLTIPLVLAVTFIITLFLFASHQTKYLKTPAFTNWPFLGMLPQFLWNISQIHDFSAKLLKSKGGTIEFLGPWFTGMYGVITTDPLNVHYIMSKSFDNFVKGDLFREMFEPFGLGIFTTDSDQWKYNRNLLQYLFKQRSFEAFQEKIIHNKVEKSLIPILNHVLQQKGSVVDLQDVFNRFTFDNICLIILGHDPNCLSTDFPEVPSEKAFNQAEESIFYRHTVPICVWKLQSWLQIGEEKKMTEACKVFDQFLFSCIASKREELKKNCNKNEINAESDDAHHVDMLTALIREEKNKGSESEALGDKFLRDAAFNLFVAGRDTITSALTWLFYLVATHPLVEAKILEEIKENFGYKEKPWILSVDDVKKLVYLHGAICEALRLFPPIPFERKEAVKPDILPSGHHVYPNNMILFSLYAMGRDENIWGKDCLEFKPERWISERGGIVYAPSYKFFSFNAGPRTCLGRELAFIQVKMVAASVLWNYCVHVVEDHQVTPNLSIVLLMEHGLKVKITKRGI</sequence>
<evidence type="ECO:0000256" key="4">
    <source>
        <dbReference type="ARBA" id="ARBA00022723"/>
    </source>
</evidence>
<keyword evidence="10" id="KW-0472">Membrane</keyword>
<comment type="caution">
    <text evidence="11">The sequence shown here is derived from an EMBL/GenBank/DDBJ whole genome shotgun (WGS) entry which is preliminary data.</text>
</comment>
<dbReference type="PRINTS" id="PR00385">
    <property type="entry name" value="P450"/>
</dbReference>
<organism evidence="11 12">
    <name type="scientific">Medicago truncatula</name>
    <name type="common">Barrel medic</name>
    <name type="synonym">Medicago tribuloides</name>
    <dbReference type="NCBI Taxonomy" id="3880"/>
    <lineage>
        <taxon>Eukaryota</taxon>
        <taxon>Viridiplantae</taxon>
        <taxon>Streptophyta</taxon>
        <taxon>Embryophyta</taxon>
        <taxon>Tracheophyta</taxon>
        <taxon>Spermatophyta</taxon>
        <taxon>Magnoliopsida</taxon>
        <taxon>eudicotyledons</taxon>
        <taxon>Gunneridae</taxon>
        <taxon>Pentapetalae</taxon>
        <taxon>rosids</taxon>
        <taxon>fabids</taxon>
        <taxon>Fabales</taxon>
        <taxon>Fabaceae</taxon>
        <taxon>Papilionoideae</taxon>
        <taxon>50 kb inversion clade</taxon>
        <taxon>NPAAA clade</taxon>
        <taxon>Hologalegina</taxon>
        <taxon>IRL clade</taxon>
        <taxon>Trifolieae</taxon>
        <taxon>Medicago</taxon>
    </lineage>
</organism>
<evidence type="ECO:0000256" key="10">
    <source>
        <dbReference type="SAM" id="Phobius"/>
    </source>
</evidence>
<dbReference type="GO" id="GO:0020037">
    <property type="term" value="F:heme binding"/>
    <property type="evidence" value="ECO:0007669"/>
    <property type="project" value="InterPro"/>
</dbReference>
<accession>A0A396HD21</accession>
<feature type="binding site" description="axial binding residue" evidence="8">
    <location>
        <position position="511"/>
    </location>
    <ligand>
        <name>heme</name>
        <dbReference type="ChEBI" id="CHEBI:30413"/>
    </ligand>
    <ligandPart>
        <name>Fe</name>
        <dbReference type="ChEBI" id="CHEBI:18248"/>
    </ligandPart>
</feature>
<dbReference type="GO" id="GO:0004497">
    <property type="term" value="F:monooxygenase activity"/>
    <property type="evidence" value="ECO:0007669"/>
    <property type="project" value="UniProtKB-KW"/>
</dbReference>
<evidence type="ECO:0000313" key="12">
    <source>
        <dbReference type="Proteomes" id="UP000265566"/>
    </source>
</evidence>
<dbReference type="CDD" id="cd11064">
    <property type="entry name" value="CYP86A"/>
    <property type="match status" value="1"/>
</dbReference>
<dbReference type="EMBL" id="PSQE01000006">
    <property type="protein sequence ID" value="RHN49694.1"/>
    <property type="molecule type" value="Genomic_DNA"/>
</dbReference>
<dbReference type="Pfam" id="PF00067">
    <property type="entry name" value="p450"/>
    <property type="match status" value="1"/>
</dbReference>
<evidence type="ECO:0000256" key="8">
    <source>
        <dbReference type="PIRSR" id="PIRSR602401-1"/>
    </source>
</evidence>
<evidence type="ECO:0000256" key="5">
    <source>
        <dbReference type="ARBA" id="ARBA00023002"/>
    </source>
</evidence>
<dbReference type="Proteomes" id="UP000265566">
    <property type="component" value="Chromosome 6"/>
</dbReference>
<keyword evidence="10" id="KW-1133">Transmembrane helix</keyword>
<comment type="cofactor">
    <cofactor evidence="1 8">
        <name>heme</name>
        <dbReference type="ChEBI" id="CHEBI:30413"/>
    </cofactor>
</comment>
<dbReference type="InterPro" id="IPR017972">
    <property type="entry name" value="Cyt_P450_CS"/>
</dbReference>
<dbReference type="PRINTS" id="PR00463">
    <property type="entry name" value="EP450I"/>
</dbReference>
<dbReference type="PANTHER" id="PTHR24296">
    <property type="entry name" value="CYTOCHROME P450"/>
    <property type="match status" value="1"/>
</dbReference>
<keyword evidence="4 8" id="KW-0479">Metal-binding</keyword>
<evidence type="ECO:0000256" key="1">
    <source>
        <dbReference type="ARBA" id="ARBA00001971"/>
    </source>
</evidence>
<protein>
    <submittedName>
        <fullName evidence="11">Putative cytochrome P450</fullName>
    </submittedName>
</protein>
<evidence type="ECO:0000256" key="6">
    <source>
        <dbReference type="ARBA" id="ARBA00023004"/>
    </source>
</evidence>
<dbReference type="InterPro" id="IPR001128">
    <property type="entry name" value="Cyt_P450"/>
</dbReference>
<dbReference type="PROSITE" id="PS00086">
    <property type="entry name" value="CYTOCHROME_P450"/>
    <property type="match status" value="1"/>
</dbReference>
<dbReference type="AlphaFoldDB" id="A0A396HD21"/>
<dbReference type="GO" id="GO:0006629">
    <property type="term" value="P:lipid metabolic process"/>
    <property type="evidence" value="ECO:0007669"/>
    <property type="project" value="UniProtKB-ARBA"/>
</dbReference>
<dbReference type="SUPFAM" id="SSF48264">
    <property type="entry name" value="Cytochrome P450"/>
    <property type="match status" value="1"/>
</dbReference>
<evidence type="ECO:0000256" key="7">
    <source>
        <dbReference type="ARBA" id="ARBA00023033"/>
    </source>
</evidence>
<keyword evidence="5 9" id="KW-0560">Oxidoreductase</keyword>
<dbReference type="GO" id="GO:0016705">
    <property type="term" value="F:oxidoreductase activity, acting on paired donors, with incorporation or reduction of molecular oxygen"/>
    <property type="evidence" value="ECO:0007669"/>
    <property type="project" value="InterPro"/>
</dbReference>
<evidence type="ECO:0000313" key="11">
    <source>
        <dbReference type="EMBL" id="RHN49694.1"/>
    </source>
</evidence>
<reference evidence="12" key="1">
    <citation type="journal article" date="2018" name="Nat. Plants">
        <title>Whole-genome landscape of Medicago truncatula symbiotic genes.</title>
        <authorList>
            <person name="Pecrix Y."/>
            <person name="Staton S.E."/>
            <person name="Sallet E."/>
            <person name="Lelandais-Briere C."/>
            <person name="Moreau S."/>
            <person name="Carrere S."/>
            <person name="Blein T."/>
            <person name="Jardinaud M.F."/>
            <person name="Latrasse D."/>
            <person name="Zouine M."/>
            <person name="Zahm M."/>
            <person name="Kreplak J."/>
            <person name="Mayjonade B."/>
            <person name="Satge C."/>
            <person name="Perez M."/>
            <person name="Cauet S."/>
            <person name="Marande W."/>
            <person name="Chantry-Darmon C."/>
            <person name="Lopez-Roques C."/>
            <person name="Bouchez O."/>
            <person name="Berard A."/>
            <person name="Debelle F."/>
            <person name="Munos S."/>
            <person name="Bendahmane A."/>
            <person name="Berges H."/>
            <person name="Niebel A."/>
            <person name="Buitink J."/>
            <person name="Frugier F."/>
            <person name="Benhamed M."/>
            <person name="Crespi M."/>
            <person name="Gouzy J."/>
            <person name="Gamas P."/>
        </authorList>
    </citation>
    <scope>NUCLEOTIDE SEQUENCE [LARGE SCALE GENOMIC DNA]</scope>
    <source>
        <strain evidence="12">cv. Jemalong A17</strain>
    </source>
</reference>
<feature type="transmembrane region" description="Helical" evidence="10">
    <location>
        <begin position="44"/>
        <end position="70"/>
    </location>
</feature>
<evidence type="ECO:0000256" key="9">
    <source>
        <dbReference type="RuleBase" id="RU000461"/>
    </source>
</evidence>
<proteinExistence type="inferred from homology"/>
<keyword evidence="7 9" id="KW-0503">Monooxygenase</keyword>
<evidence type="ECO:0000256" key="2">
    <source>
        <dbReference type="ARBA" id="ARBA00010617"/>
    </source>
</evidence>
<name>A0A396HD21_MEDTR</name>
<dbReference type="Gramene" id="rna33899">
    <property type="protein sequence ID" value="RHN49694.1"/>
    <property type="gene ID" value="gene33899"/>
</dbReference>
<dbReference type="Gene3D" id="1.10.630.10">
    <property type="entry name" value="Cytochrome P450"/>
    <property type="match status" value="1"/>
</dbReference>
<keyword evidence="6 8" id="KW-0408">Iron</keyword>
<dbReference type="InterPro" id="IPR002401">
    <property type="entry name" value="Cyt_P450_E_grp-I"/>
</dbReference>
<keyword evidence="10" id="KW-0812">Transmembrane</keyword>
<keyword evidence="3 8" id="KW-0349">Heme</keyword>
<dbReference type="GO" id="GO:0005506">
    <property type="term" value="F:iron ion binding"/>
    <property type="evidence" value="ECO:0007669"/>
    <property type="project" value="InterPro"/>
</dbReference>
<comment type="similarity">
    <text evidence="2 9">Belongs to the cytochrome P450 family.</text>
</comment>
<dbReference type="InterPro" id="IPR036396">
    <property type="entry name" value="Cyt_P450_sf"/>
</dbReference>
<evidence type="ECO:0000256" key="3">
    <source>
        <dbReference type="ARBA" id="ARBA00022617"/>
    </source>
</evidence>
<gene>
    <name evidence="11" type="ORF">MtrunA17_Chr6g0449341</name>
</gene>